<feature type="compositionally biased region" description="Basic and acidic residues" evidence="1">
    <location>
        <begin position="609"/>
        <end position="619"/>
    </location>
</feature>
<sequence length="619" mass="68671">MIRLPPTVIVLGQSDLRDFDKRAHLGTVEAYFDRLTISSPNSQAPETNQELKGVTIRRQPSPRKKQAMSSNPQRLIPPRSPESFINVEAPPASPRKGEKSSSDEHGYVSVERHVSPENEDSQVAPRSPIKDDDFHFGGFVESPGNSSSQISSLFAPDADDVSTPQPPERLMNRVGVRVPLPRSPLYLSQNMSASPERRPTCALTPRVISRVASHGTPGILFSEPPRRPSRHPGRSPRTLRHQTNSFSFDESERSSAAYEQERTVSASTNTTRPSDEISLREELRGSSLGSSRTATYEDDTTTNTTQDAESATVPELSRHREFIFSSPALSEIDDEEDDEERESDEEETSSHNLTLPPPFSSSSRDSSNTGSLPGSSYHPPNPHTSPLRADSPTVPNIFGEERPQSPSPSQATSREVSLTHQSSRPLTPARFVSRIVSSVRAHATLRSPSARHSHSSPTSVSATPRREYPVDSSPRNGPSHTPREYRVYNDDLSPDVQPQTPDHLPEARHRSRYHPAWTAPVHGTTRSSSRQLYSNHDGAVDQAPPTPSRRRVESPPGLTSTGFRGLYGGRENGDDEQSWVDGVRFDNAQVRLWESRDDGNNERSLNNTPEREDWRANLR</sequence>
<feature type="region of interest" description="Disordered" evidence="1">
    <location>
        <begin position="213"/>
        <end position="430"/>
    </location>
</feature>
<dbReference type="Proteomes" id="UP000701801">
    <property type="component" value="Unassembled WGS sequence"/>
</dbReference>
<dbReference type="OrthoDB" id="3437607at2759"/>
<name>A0A9N9LIS6_9HELO</name>
<evidence type="ECO:0000256" key="1">
    <source>
        <dbReference type="SAM" id="MobiDB-lite"/>
    </source>
</evidence>
<feature type="compositionally biased region" description="Polar residues" evidence="1">
    <location>
        <begin position="143"/>
        <end position="152"/>
    </location>
</feature>
<feature type="compositionally biased region" description="Acidic residues" evidence="1">
    <location>
        <begin position="331"/>
        <end position="347"/>
    </location>
</feature>
<accession>A0A9N9LIS6</accession>
<feature type="region of interest" description="Disordered" evidence="1">
    <location>
        <begin position="595"/>
        <end position="619"/>
    </location>
</feature>
<feature type="compositionally biased region" description="Basic and acidic residues" evidence="1">
    <location>
        <begin position="273"/>
        <end position="284"/>
    </location>
</feature>
<feature type="region of interest" description="Disordered" evidence="1">
    <location>
        <begin position="443"/>
        <end position="582"/>
    </location>
</feature>
<proteinExistence type="predicted"/>
<protein>
    <submittedName>
        <fullName evidence="2">Uncharacterized protein</fullName>
    </submittedName>
</protein>
<feature type="compositionally biased region" description="Polar residues" evidence="1">
    <location>
        <begin position="407"/>
        <end position="425"/>
    </location>
</feature>
<feature type="compositionally biased region" description="Low complexity" evidence="1">
    <location>
        <begin position="360"/>
        <end position="371"/>
    </location>
</feature>
<comment type="caution">
    <text evidence="2">The sequence shown here is derived from an EMBL/GenBank/DDBJ whole genome shotgun (WGS) entry which is preliminary data.</text>
</comment>
<gene>
    <name evidence="2" type="ORF">HYALB_00007596</name>
</gene>
<feature type="compositionally biased region" description="Polar residues" evidence="1">
    <location>
        <begin position="38"/>
        <end position="50"/>
    </location>
</feature>
<reference evidence="2" key="1">
    <citation type="submission" date="2021-07" db="EMBL/GenBank/DDBJ databases">
        <authorList>
            <person name="Durling M."/>
        </authorList>
    </citation>
    <scope>NUCLEOTIDE SEQUENCE</scope>
</reference>
<dbReference type="EMBL" id="CAJVRM010000063">
    <property type="protein sequence ID" value="CAG8973119.1"/>
    <property type="molecule type" value="Genomic_DNA"/>
</dbReference>
<feature type="compositionally biased region" description="Polar residues" evidence="1">
    <location>
        <begin position="524"/>
        <end position="534"/>
    </location>
</feature>
<keyword evidence="3" id="KW-1185">Reference proteome</keyword>
<feature type="region of interest" description="Disordered" evidence="1">
    <location>
        <begin position="38"/>
        <end position="169"/>
    </location>
</feature>
<organism evidence="2 3">
    <name type="scientific">Hymenoscyphus albidus</name>
    <dbReference type="NCBI Taxonomy" id="595503"/>
    <lineage>
        <taxon>Eukaryota</taxon>
        <taxon>Fungi</taxon>
        <taxon>Dikarya</taxon>
        <taxon>Ascomycota</taxon>
        <taxon>Pezizomycotina</taxon>
        <taxon>Leotiomycetes</taxon>
        <taxon>Helotiales</taxon>
        <taxon>Helotiaceae</taxon>
        <taxon>Hymenoscyphus</taxon>
    </lineage>
</organism>
<dbReference type="AlphaFoldDB" id="A0A9N9LIS6"/>
<evidence type="ECO:0000313" key="3">
    <source>
        <dbReference type="Proteomes" id="UP000701801"/>
    </source>
</evidence>
<feature type="compositionally biased region" description="Polar residues" evidence="1">
    <location>
        <begin position="263"/>
        <end position="272"/>
    </location>
</feature>
<feature type="compositionally biased region" description="Basic and acidic residues" evidence="1">
    <location>
        <begin position="95"/>
        <end position="116"/>
    </location>
</feature>
<feature type="compositionally biased region" description="Low complexity" evidence="1">
    <location>
        <begin position="301"/>
        <end position="312"/>
    </location>
</feature>
<feature type="compositionally biased region" description="Basic residues" evidence="1">
    <location>
        <begin position="227"/>
        <end position="240"/>
    </location>
</feature>
<evidence type="ECO:0000313" key="2">
    <source>
        <dbReference type="EMBL" id="CAG8973119.1"/>
    </source>
</evidence>